<gene>
    <name evidence="1" type="ORF">MRATA1EN22A_LOCUS3058</name>
</gene>
<reference evidence="1" key="2">
    <citation type="submission" date="2025-03" db="EMBL/GenBank/DDBJ databases">
        <authorList>
            <consortium name="ELIXIR-Norway"/>
            <consortium name="Elixir Norway"/>
        </authorList>
    </citation>
    <scope>NUCLEOTIDE SEQUENCE</scope>
</reference>
<dbReference type="EMBL" id="OX596095">
    <property type="protein sequence ID" value="CAM9477423.1"/>
    <property type="molecule type" value="Genomic_DNA"/>
</dbReference>
<proteinExistence type="predicted"/>
<evidence type="ECO:0000313" key="1">
    <source>
        <dbReference type="EMBL" id="CAM9477423.1"/>
    </source>
</evidence>
<protein>
    <submittedName>
        <fullName evidence="1">Uncharacterized protein</fullName>
    </submittedName>
</protein>
<accession>A0AC59Y8C3</accession>
<sequence>MEIQVNGGTVAEKLDWARERLEQQVPVNQVFGQDEMIDVIGVTKGKGYKGVTSRWHTKKLPRKTHRGLRKVACIGAWHPARVAFSVARAGQKGYHHRTEINKKIYKIGQGYLIKDGKLIKNNPSTDYDLSDKSINPLGGFVHYGILEHVLLRVMKGSEFLPSRATAKKSTLLWPILCGCARVTLFVTHHPKPSKAAIHCSAEKFHWWQEGGMDFSQGHAPQSCSWETRVAGRFVTRDYHSLEMASHSAWLLGRYC</sequence>
<evidence type="ECO:0000313" key="2">
    <source>
        <dbReference type="Proteomes" id="UP001162501"/>
    </source>
</evidence>
<dbReference type="Proteomes" id="UP001162501">
    <property type="component" value="Chromosome 11"/>
</dbReference>
<reference evidence="1" key="1">
    <citation type="submission" date="2023-05" db="EMBL/GenBank/DDBJ databases">
        <authorList>
            <consortium name="ELIXIR-Norway"/>
        </authorList>
    </citation>
    <scope>NUCLEOTIDE SEQUENCE</scope>
</reference>
<organism evidence="1 2">
    <name type="scientific">Rangifer tarandus platyrhynchus</name>
    <name type="common">Svalbard reindeer</name>
    <dbReference type="NCBI Taxonomy" id="3082113"/>
    <lineage>
        <taxon>Eukaryota</taxon>
        <taxon>Metazoa</taxon>
        <taxon>Chordata</taxon>
        <taxon>Craniata</taxon>
        <taxon>Vertebrata</taxon>
        <taxon>Euteleostomi</taxon>
        <taxon>Mammalia</taxon>
        <taxon>Eutheria</taxon>
        <taxon>Laurasiatheria</taxon>
        <taxon>Artiodactyla</taxon>
        <taxon>Ruminantia</taxon>
        <taxon>Pecora</taxon>
        <taxon>Cervidae</taxon>
        <taxon>Odocoileinae</taxon>
        <taxon>Rangifer</taxon>
    </lineage>
</organism>
<name>A0AC59Y8C3_RANTA</name>